<keyword evidence="2" id="KW-0732">Signal</keyword>
<dbReference type="InterPro" id="IPR000566">
    <property type="entry name" value="Lipocln_cytosolic_FA-bd_dom"/>
</dbReference>
<dbReference type="Proteomes" id="UP001305928">
    <property type="component" value="Chromosome"/>
</dbReference>
<keyword evidence="2" id="KW-0446">Lipid-binding</keyword>
<reference evidence="4 5" key="1">
    <citation type="submission" date="2023-11" db="EMBL/GenBank/DDBJ databases">
        <title>Complete genome of Pseudomonas benzenivorans BA3361.</title>
        <authorList>
            <person name="Shin S.Y."/>
            <person name="Song J."/>
            <person name="Kang H."/>
        </authorList>
    </citation>
    <scope>NUCLEOTIDE SEQUENCE [LARGE SCALE GENOMIC DNA]</scope>
    <source>
        <strain evidence="4 5">HNIBRBA3361</strain>
    </source>
</reference>
<keyword evidence="2" id="KW-0449">Lipoprotein</keyword>
<dbReference type="CDD" id="cd19438">
    <property type="entry name" value="lipocalin_Blc-like"/>
    <property type="match status" value="1"/>
</dbReference>
<evidence type="ECO:0000313" key="5">
    <source>
        <dbReference type="Proteomes" id="UP001305928"/>
    </source>
</evidence>
<gene>
    <name evidence="4" type="ORF">SBP02_01880</name>
</gene>
<dbReference type="InterPro" id="IPR002446">
    <property type="entry name" value="Lipocalin_bac"/>
</dbReference>
<keyword evidence="5" id="KW-1185">Reference proteome</keyword>
<name>A0ABZ0PXA6_9PSED</name>
<comment type="similarity">
    <text evidence="1 2">Belongs to the calycin superfamily. Lipocalin family.</text>
</comment>
<dbReference type="RefSeq" id="WP_318644727.1">
    <property type="nucleotide sequence ID" value="NZ_CP137892.1"/>
</dbReference>
<dbReference type="PANTHER" id="PTHR10612:SF34">
    <property type="entry name" value="APOLIPOPROTEIN D"/>
    <property type="match status" value="1"/>
</dbReference>
<comment type="function">
    <text evidence="2">Involved in the storage or transport of lipids necessary for membrane maintenance under stressful conditions. Displays a binding preference for lysophospholipids.</text>
</comment>
<evidence type="ECO:0000313" key="4">
    <source>
        <dbReference type="EMBL" id="WPC05530.1"/>
    </source>
</evidence>
<comment type="subunit">
    <text evidence="2">Homodimer.</text>
</comment>
<accession>A0ABZ0PXA6</accession>
<dbReference type="Gene3D" id="2.40.128.20">
    <property type="match status" value="1"/>
</dbReference>
<dbReference type="PROSITE" id="PS51257">
    <property type="entry name" value="PROKAR_LIPOPROTEIN"/>
    <property type="match status" value="1"/>
</dbReference>
<dbReference type="InterPro" id="IPR022272">
    <property type="entry name" value="Lipocalin_CS"/>
</dbReference>
<protein>
    <recommendedName>
        <fullName evidence="2">Outer membrane lipoprotein Blc</fullName>
    </recommendedName>
</protein>
<evidence type="ECO:0000256" key="2">
    <source>
        <dbReference type="PIRNR" id="PIRNR036893"/>
    </source>
</evidence>
<feature type="signal peptide" evidence="2">
    <location>
        <begin position="1"/>
        <end position="25"/>
    </location>
</feature>
<dbReference type="InterPro" id="IPR022271">
    <property type="entry name" value="Lipocalin_ApoD"/>
</dbReference>
<keyword evidence="2" id="KW-0998">Cell outer membrane</keyword>
<dbReference type="PIRSF" id="PIRSF036893">
    <property type="entry name" value="Lipocalin_ApoD"/>
    <property type="match status" value="1"/>
</dbReference>
<keyword evidence="2" id="KW-0472">Membrane</keyword>
<dbReference type="EMBL" id="CP137892">
    <property type="protein sequence ID" value="WPC05530.1"/>
    <property type="molecule type" value="Genomic_DNA"/>
</dbReference>
<dbReference type="PRINTS" id="PR01171">
    <property type="entry name" value="BCTLIPOCALIN"/>
</dbReference>
<proteinExistence type="inferred from homology"/>
<sequence>MRGVSSLLILALLAGCAASDSGAGAGAPPQTVERVDLQRYQGTWYELARLPMFFQRNCAQSEAHYGLQDDGSLKVVNRCRTHEGEWQQVEGRAVAQVAGRTDRLWVQFDNWFSRLLPGLTRGEYWVLYLDADYRSALVGHPDRDYLWLLTRTPQVAPAVRDKLLEVAREQGYATERLIWRTPDSRPAP</sequence>
<dbReference type="Pfam" id="PF08212">
    <property type="entry name" value="Lipocalin_2"/>
    <property type="match status" value="1"/>
</dbReference>
<organism evidence="4 5">
    <name type="scientific">Pseudomonas benzenivorans</name>
    <dbReference type="NCBI Taxonomy" id="556533"/>
    <lineage>
        <taxon>Bacteria</taxon>
        <taxon>Pseudomonadati</taxon>
        <taxon>Pseudomonadota</taxon>
        <taxon>Gammaproteobacteria</taxon>
        <taxon>Pseudomonadales</taxon>
        <taxon>Pseudomonadaceae</taxon>
        <taxon>Pseudomonas</taxon>
    </lineage>
</organism>
<feature type="chain" id="PRO_5045017531" description="Outer membrane lipoprotein Blc" evidence="2">
    <location>
        <begin position="26"/>
        <end position="188"/>
    </location>
</feature>
<dbReference type="InterPro" id="IPR012674">
    <property type="entry name" value="Calycin"/>
</dbReference>
<feature type="domain" description="Lipocalin/cytosolic fatty-acid binding" evidence="3">
    <location>
        <begin position="35"/>
        <end position="181"/>
    </location>
</feature>
<dbReference type="InterPro" id="IPR047202">
    <property type="entry name" value="Lipocalin_Blc-like_dom"/>
</dbReference>
<dbReference type="PROSITE" id="PS00213">
    <property type="entry name" value="LIPOCALIN"/>
    <property type="match status" value="1"/>
</dbReference>
<evidence type="ECO:0000256" key="1">
    <source>
        <dbReference type="ARBA" id="ARBA00006889"/>
    </source>
</evidence>
<dbReference type="SUPFAM" id="SSF50814">
    <property type="entry name" value="Lipocalins"/>
    <property type="match status" value="1"/>
</dbReference>
<comment type="subcellular location">
    <subcellularLocation>
        <location evidence="2">Cell outer membrane</location>
    </subcellularLocation>
</comment>
<dbReference type="PANTHER" id="PTHR10612">
    <property type="entry name" value="APOLIPOPROTEIN D"/>
    <property type="match status" value="1"/>
</dbReference>
<evidence type="ECO:0000259" key="3">
    <source>
        <dbReference type="Pfam" id="PF08212"/>
    </source>
</evidence>